<dbReference type="Proteomes" id="UP000008561">
    <property type="component" value="Chromosome"/>
</dbReference>
<dbReference type="KEGG" id="dol:Dole_1806"/>
<dbReference type="Pfam" id="PF13489">
    <property type="entry name" value="Methyltransf_23"/>
    <property type="match status" value="1"/>
</dbReference>
<dbReference type="HOGENOM" id="CLU_068669_0_1_7"/>
<dbReference type="eggNOG" id="COG2227">
    <property type="taxonomic scope" value="Bacteria"/>
</dbReference>
<keyword evidence="1" id="KW-0812">Transmembrane</keyword>
<dbReference type="PANTHER" id="PTHR43861">
    <property type="entry name" value="TRANS-ACONITATE 2-METHYLTRANSFERASE-RELATED"/>
    <property type="match status" value="1"/>
</dbReference>
<sequence length="310" mass="36123">MGNTWKKEKEFTHCALCGADDYTTLYPALDIKISLQWFPIVRCNSCGLVYTNPRPPEKNIKAYYGSKYYSYQTFPANKESTEMANSGKKVLDVGCGSGNWLYHQRLLGHDVYGVEIDSGAVTAGRRMELSIFQGRLTEAGFESEFFDYIRMNHVLEHVYSPLETLREVRRILKNDGTLFVEVHNFDSVESFLLRATWRQLEVPRHLWHFSPHTLEKLLREAGLRITQKKMKPFPDSFKAIGTYLRCQYTTVRLIFQRLKKEKKRTPSFLLFFASISVLGCYLIKYWMARLSGRVRPDNESLIQYECMPDT</sequence>
<keyword evidence="1" id="KW-1133">Transmembrane helix</keyword>
<keyword evidence="1" id="KW-0472">Membrane</keyword>
<keyword evidence="2" id="KW-0489">Methyltransferase</keyword>
<accession>A9A0Y5</accession>
<reference evidence="2 3" key="1">
    <citation type="submission" date="2007-10" db="EMBL/GenBank/DDBJ databases">
        <title>Complete sequence of Desulfococcus oleovorans Hxd3.</title>
        <authorList>
            <consortium name="US DOE Joint Genome Institute"/>
            <person name="Copeland A."/>
            <person name="Lucas S."/>
            <person name="Lapidus A."/>
            <person name="Barry K."/>
            <person name="Glavina del Rio T."/>
            <person name="Dalin E."/>
            <person name="Tice H."/>
            <person name="Pitluck S."/>
            <person name="Kiss H."/>
            <person name="Brettin T."/>
            <person name="Bruce D."/>
            <person name="Detter J.C."/>
            <person name="Han C."/>
            <person name="Schmutz J."/>
            <person name="Larimer F."/>
            <person name="Land M."/>
            <person name="Hauser L."/>
            <person name="Kyrpides N."/>
            <person name="Kim E."/>
            <person name="Wawrik B."/>
            <person name="Richardson P."/>
        </authorList>
    </citation>
    <scope>NUCLEOTIDE SEQUENCE [LARGE SCALE GENOMIC DNA]</scope>
    <source>
        <strain evidence="3">DSM 6200 / JCM 39069 / Hxd3</strain>
    </source>
</reference>
<dbReference type="Gene3D" id="3.40.50.150">
    <property type="entry name" value="Vaccinia Virus protein VP39"/>
    <property type="match status" value="1"/>
</dbReference>
<name>A9A0Y5_DESOH</name>
<keyword evidence="2" id="KW-0808">Transferase</keyword>
<gene>
    <name evidence="2" type="ordered locus">Dole_1806</name>
</gene>
<dbReference type="EMBL" id="CP000859">
    <property type="protein sequence ID" value="ABW67610.1"/>
    <property type="molecule type" value="Genomic_DNA"/>
</dbReference>
<dbReference type="STRING" id="96561.Dole_1806"/>
<dbReference type="InterPro" id="IPR029063">
    <property type="entry name" value="SAM-dependent_MTases_sf"/>
</dbReference>
<dbReference type="GO" id="GO:0032259">
    <property type="term" value="P:methylation"/>
    <property type="evidence" value="ECO:0007669"/>
    <property type="project" value="UniProtKB-KW"/>
</dbReference>
<evidence type="ECO:0000313" key="2">
    <source>
        <dbReference type="EMBL" id="ABW67610.1"/>
    </source>
</evidence>
<dbReference type="RefSeq" id="WP_012175226.1">
    <property type="nucleotide sequence ID" value="NC_009943.1"/>
</dbReference>
<evidence type="ECO:0000313" key="3">
    <source>
        <dbReference type="Proteomes" id="UP000008561"/>
    </source>
</evidence>
<feature type="transmembrane region" description="Helical" evidence="1">
    <location>
        <begin position="267"/>
        <end position="287"/>
    </location>
</feature>
<evidence type="ECO:0000256" key="1">
    <source>
        <dbReference type="SAM" id="Phobius"/>
    </source>
</evidence>
<proteinExistence type="predicted"/>
<organism evidence="2 3">
    <name type="scientific">Desulfosudis oleivorans (strain DSM 6200 / JCM 39069 / Hxd3)</name>
    <name type="common">Desulfococcus oleovorans</name>
    <dbReference type="NCBI Taxonomy" id="96561"/>
    <lineage>
        <taxon>Bacteria</taxon>
        <taxon>Pseudomonadati</taxon>
        <taxon>Thermodesulfobacteriota</taxon>
        <taxon>Desulfobacteria</taxon>
        <taxon>Desulfobacterales</taxon>
        <taxon>Desulfosudaceae</taxon>
        <taxon>Desulfosudis</taxon>
    </lineage>
</organism>
<dbReference type="GO" id="GO:0008168">
    <property type="term" value="F:methyltransferase activity"/>
    <property type="evidence" value="ECO:0007669"/>
    <property type="project" value="UniProtKB-KW"/>
</dbReference>
<dbReference type="CDD" id="cd02440">
    <property type="entry name" value="AdoMet_MTases"/>
    <property type="match status" value="1"/>
</dbReference>
<dbReference type="AlphaFoldDB" id="A9A0Y5"/>
<keyword evidence="3" id="KW-1185">Reference proteome</keyword>
<protein>
    <submittedName>
        <fullName evidence="2">Methyltransferase type 11</fullName>
    </submittedName>
</protein>
<dbReference type="SUPFAM" id="SSF53335">
    <property type="entry name" value="S-adenosyl-L-methionine-dependent methyltransferases"/>
    <property type="match status" value="1"/>
</dbReference>